<keyword evidence="4" id="KW-0472">Membrane</keyword>
<comment type="caution">
    <text evidence="6">The sequence shown here is derived from an EMBL/GenBank/DDBJ whole genome shotgun (WGS) entry which is preliminary data.</text>
</comment>
<comment type="subcellular location">
    <subcellularLocation>
        <location evidence="1">Membrane</location>
        <topology evidence="1">Multi-pass membrane protein</topology>
    </subcellularLocation>
</comment>
<evidence type="ECO:0000313" key="7">
    <source>
        <dbReference type="Proteomes" id="UP001551584"/>
    </source>
</evidence>
<dbReference type="InterPro" id="IPR050475">
    <property type="entry name" value="Prenyltransferase_related"/>
</dbReference>
<proteinExistence type="predicted"/>
<dbReference type="InterPro" id="IPR044878">
    <property type="entry name" value="UbiA_sf"/>
</dbReference>
<feature type="region of interest" description="Disordered" evidence="5">
    <location>
        <begin position="204"/>
        <end position="243"/>
    </location>
</feature>
<evidence type="ECO:0000256" key="2">
    <source>
        <dbReference type="ARBA" id="ARBA00022692"/>
    </source>
</evidence>
<evidence type="ECO:0000256" key="5">
    <source>
        <dbReference type="SAM" id="MobiDB-lite"/>
    </source>
</evidence>
<reference evidence="6 7" key="1">
    <citation type="submission" date="2024-06" db="EMBL/GenBank/DDBJ databases">
        <title>The Natural Products Discovery Center: Release of the First 8490 Sequenced Strains for Exploring Actinobacteria Biosynthetic Diversity.</title>
        <authorList>
            <person name="Kalkreuter E."/>
            <person name="Kautsar S.A."/>
            <person name="Yang D."/>
            <person name="Bader C.D."/>
            <person name="Teijaro C.N."/>
            <person name="Fluegel L."/>
            <person name="Davis C.M."/>
            <person name="Simpson J.R."/>
            <person name="Lauterbach L."/>
            <person name="Steele A.D."/>
            <person name="Gui C."/>
            <person name="Meng S."/>
            <person name="Li G."/>
            <person name="Viehrig K."/>
            <person name="Ye F."/>
            <person name="Su P."/>
            <person name="Kiefer A.F."/>
            <person name="Nichols A."/>
            <person name="Cepeda A.J."/>
            <person name="Yan W."/>
            <person name="Fan B."/>
            <person name="Jiang Y."/>
            <person name="Adhikari A."/>
            <person name="Zheng C.-J."/>
            <person name="Schuster L."/>
            <person name="Cowan T.M."/>
            <person name="Smanski M.J."/>
            <person name="Chevrette M.G."/>
            <person name="De Carvalho L.P.S."/>
            <person name="Shen B."/>
        </authorList>
    </citation>
    <scope>NUCLEOTIDE SEQUENCE [LARGE SCALE GENOMIC DNA]</scope>
    <source>
        <strain evidence="6 7">NPDC048117</strain>
    </source>
</reference>
<dbReference type="EC" id="2.5.1.-" evidence="6"/>
<evidence type="ECO:0000256" key="4">
    <source>
        <dbReference type="ARBA" id="ARBA00023136"/>
    </source>
</evidence>
<keyword evidence="7" id="KW-1185">Reference proteome</keyword>
<gene>
    <name evidence="6" type="ORF">AB0D95_13585</name>
</gene>
<dbReference type="EMBL" id="JBEZNA010000025">
    <property type="protein sequence ID" value="MEU9578277.1"/>
    <property type="molecule type" value="Genomic_DNA"/>
</dbReference>
<dbReference type="Gene3D" id="1.10.357.140">
    <property type="entry name" value="UbiA prenyltransferase"/>
    <property type="match status" value="1"/>
</dbReference>
<keyword evidence="3" id="KW-1133">Transmembrane helix</keyword>
<name>A0ABV3EQ05_9ACTN</name>
<organism evidence="6 7">
    <name type="scientific">Streptomyces chilikensis</name>
    <dbReference type="NCBI Taxonomy" id="1194079"/>
    <lineage>
        <taxon>Bacteria</taxon>
        <taxon>Bacillati</taxon>
        <taxon>Actinomycetota</taxon>
        <taxon>Actinomycetes</taxon>
        <taxon>Kitasatosporales</taxon>
        <taxon>Streptomycetaceae</taxon>
        <taxon>Streptomyces</taxon>
    </lineage>
</organism>
<feature type="compositionally biased region" description="Low complexity" evidence="5">
    <location>
        <begin position="210"/>
        <end position="224"/>
    </location>
</feature>
<keyword evidence="6" id="KW-0808">Transferase</keyword>
<evidence type="ECO:0000313" key="6">
    <source>
        <dbReference type="EMBL" id="MEU9578277.1"/>
    </source>
</evidence>
<feature type="compositionally biased region" description="Low complexity" evidence="5">
    <location>
        <begin position="232"/>
        <end position="243"/>
    </location>
</feature>
<dbReference type="Pfam" id="PF01040">
    <property type="entry name" value="UbiA"/>
    <property type="match status" value="1"/>
</dbReference>
<dbReference type="RefSeq" id="WP_359272157.1">
    <property type="nucleotide sequence ID" value="NZ_JBEZNA010000025.1"/>
</dbReference>
<dbReference type="Proteomes" id="UP001551584">
    <property type="component" value="Unassembled WGS sequence"/>
</dbReference>
<protein>
    <submittedName>
        <fullName evidence="6">SCO3242 family prenyltransferase</fullName>
        <ecNumber evidence="6">2.5.1.-</ecNumber>
    </submittedName>
</protein>
<sequence>MSAAGDWAELLRVSALFTVPGDALAGAAAGGGRPGARTFGAVAASLCLYSAGMALNDWADREEDARERPGRPLPSGRVRPGAALAAAGTLTAAGLGCAALAGRRAAAVAAPLAATVWAYDLWLKRTPLGPAAMGAARALDLLLGAASTGRVRRAVPSAVAVGAHTCAVTVVSRHETRGGAELPAASALTVAAALTLALARRTDGAHDRSAASTDTGTAGSAGRARSPRRRPAPAADTPARDGSAAARDVLAPVAAATYAATAARPLLHAVLNPSPQLTQRAVGGGIRALIPLQAALAARAGAPVAALLTAALAPAARRLGRKVSLT</sequence>
<evidence type="ECO:0000256" key="1">
    <source>
        <dbReference type="ARBA" id="ARBA00004141"/>
    </source>
</evidence>
<dbReference type="GO" id="GO:0016740">
    <property type="term" value="F:transferase activity"/>
    <property type="evidence" value="ECO:0007669"/>
    <property type="project" value="UniProtKB-KW"/>
</dbReference>
<keyword evidence="2" id="KW-0812">Transmembrane</keyword>
<accession>A0ABV3EQ05</accession>
<dbReference type="PANTHER" id="PTHR42723:SF1">
    <property type="entry name" value="CHLOROPHYLL SYNTHASE, CHLOROPLASTIC"/>
    <property type="match status" value="1"/>
</dbReference>
<evidence type="ECO:0000256" key="3">
    <source>
        <dbReference type="ARBA" id="ARBA00022989"/>
    </source>
</evidence>
<dbReference type="PANTHER" id="PTHR42723">
    <property type="entry name" value="CHLOROPHYLL SYNTHASE"/>
    <property type="match status" value="1"/>
</dbReference>
<dbReference type="NCBIfam" id="NF045897">
    <property type="entry name" value="SCO3242_trans"/>
    <property type="match status" value="1"/>
</dbReference>
<dbReference type="InterPro" id="IPR000537">
    <property type="entry name" value="UbiA_prenyltransferase"/>
</dbReference>